<feature type="non-terminal residue" evidence="2">
    <location>
        <position position="1"/>
    </location>
</feature>
<evidence type="ECO:0000256" key="1">
    <source>
        <dbReference type="SAM" id="MobiDB-lite"/>
    </source>
</evidence>
<sequence length="54" mass="5989">PRLPGSRQHELRGTAVGSGLCRECRSDPPAEPDRQPDERDALLADRQPGRQRAL</sequence>
<feature type="compositionally biased region" description="Basic and acidic residues" evidence="1">
    <location>
        <begin position="22"/>
        <end position="43"/>
    </location>
</feature>
<accession>A0A699XQX3</accession>
<name>A0A699XQX3_TANCI</name>
<reference evidence="2" key="1">
    <citation type="journal article" date="2019" name="Sci. Rep.">
        <title>Draft genome of Tanacetum cinerariifolium, the natural source of mosquito coil.</title>
        <authorList>
            <person name="Yamashiro T."/>
            <person name="Shiraishi A."/>
            <person name="Satake H."/>
            <person name="Nakayama K."/>
        </authorList>
    </citation>
    <scope>NUCLEOTIDE SEQUENCE</scope>
</reference>
<organism evidence="2">
    <name type="scientific">Tanacetum cinerariifolium</name>
    <name type="common">Dalmatian daisy</name>
    <name type="synonym">Chrysanthemum cinerariifolium</name>
    <dbReference type="NCBI Taxonomy" id="118510"/>
    <lineage>
        <taxon>Eukaryota</taxon>
        <taxon>Viridiplantae</taxon>
        <taxon>Streptophyta</taxon>
        <taxon>Embryophyta</taxon>
        <taxon>Tracheophyta</taxon>
        <taxon>Spermatophyta</taxon>
        <taxon>Magnoliopsida</taxon>
        <taxon>eudicotyledons</taxon>
        <taxon>Gunneridae</taxon>
        <taxon>Pentapetalae</taxon>
        <taxon>asterids</taxon>
        <taxon>campanulids</taxon>
        <taxon>Asterales</taxon>
        <taxon>Asteraceae</taxon>
        <taxon>Asteroideae</taxon>
        <taxon>Anthemideae</taxon>
        <taxon>Anthemidinae</taxon>
        <taxon>Tanacetum</taxon>
    </lineage>
</organism>
<comment type="caution">
    <text evidence="2">The sequence shown here is derived from an EMBL/GenBank/DDBJ whole genome shotgun (WGS) entry which is preliminary data.</text>
</comment>
<proteinExistence type="predicted"/>
<evidence type="ECO:0000313" key="2">
    <source>
        <dbReference type="EMBL" id="GFD60720.1"/>
    </source>
</evidence>
<protein>
    <submittedName>
        <fullName evidence="2">Uncharacterized protein</fullName>
    </submittedName>
</protein>
<gene>
    <name evidence="2" type="ORF">Tci_932689</name>
</gene>
<feature type="region of interest" description="Disordered" evidence="1">
    <location>
        <begin position="1"/>
        <end position="54"/>
    </location>
</feature>
<dbReference type="AlphaFoldDB" id="A0A699XQX3"/>
<dbReference type="EMBL" id="BKCJ011881598">
    <property type="protein sequence ID" value="GFD60720.1"/>
    <property type="molecule type" value="Genomic_DNA"/>
</dbReference>